<name>A0A380C5X3_9GAMM</name>
<dbReference type="Proteomes" id="UP000254069">
    <property type="component" value="Unassembled WGS sequence"/>
</dbReference>
<sequence>MQSRKLTAAAKLSLLGGALLLSAISVPAQAGCGEKITECIVIKGDSQKTLECEITVCANVHSFLSRWQLADGTTLSTDYTEDSESITINGEPGYALPADILRTELGCYSTFATNKAETTLVCGRDLDF</sequence>
<protein>
    <recommendedName>
        <fullName evidence="4">Ig-like domain-containing protein</fullName>
    </recommendedName>
</protein>
<feature type="signal peptide" evidence="1">
    <location>
        <begin position="1"/>
        <end position="30"/>
    </location>
</feature>
<evidence type="ECO:0000313" key="3">
    <source>
        <dbReference type="Proteomes" id="UP000254069"/>
    </source>
</evidence>
<organism evidence="2 3">
    <name type="scientific">Shewanella algae</name>
    <dbReference type="NCBI Taxonomy" id="38313"/>
    <lineage>
        <taxon>Bacteria</taxon>
        <taxon>Pseudomonadati</taxon>
        <taxon>Pseudomonadota</taxon>
        <taxon>Gammaproteobacteria</taxon>
        <taxon>Alteromonadales</taxon>
        <taxon>Shewanellaceae</taxon>
        <taxon>Shewanella</taxon>
    </lineage>
</organism>
<evidence type="ECO:0008006" key="4">
    <source>
        <dbReference type="Google" id="ProtNLM"/>
    </source>
</evidence>
<keyword evidence="3" id="KW-1185">Reference proteome</keyword>
<dbReference type="RefSeq" id="WP_044734184.1">
    <property type="nucleotide sequence ID" value="NZ_CP110338.1"/>
</dbReference>
<dbReference type="AlphaFoldDB" id="A0A380C5X3"/>
<accession>A0A380C5X3</accession>
<dbReference type="EMBL" id="UGYO01000002">
    <property type="protein sequence ID" value="SUJ13500.1"/>
    <property type="molecule type" value="Genomic_DNA"/>
</dbReference>
<evidence type="ECO:0000256" key="1">
    <source>
        <dbReference type="SAM" id="SignalP"/>
    </source>
</evidence>
<feature type="chain" id="PRO_5016887162" description="Ig-like domain-containing protein" evidence="1">
    <location>
        <begin position="31"/>
        <end position="128"/>
    </location>
</feature>
<reference evidence="2 3" key="1">
    <citation type="submission" date="2018-06" db="EMBL/GenBank/DDBJ databases">
        <authorList>
            <consortium name="Pathogen Informatics"/>
            <person name="Doyle S."/>
        </authorList>
    </citation>
    <scope>NUCLEOTIDE SEQUENCE [LARGE SCALE GENOMIC DNA]</scope>
    <source>
        <strain evidence="2 3">NCTC10738</strain>
    </source>
</reference>
<proteinExistence type="predicted"/>
<gene>
    <name evidence="2" type="ORF">NCTC10738_04500</name>
</gene>
<keyword evidence="1" id="KW-0732">Signal</keyword>
<evidence type="ECO:0000313" key="2">
    <source>
        <dbReference type="EMBL" id="SUJ13500.1"/>
    </source>
</evidence>